<protein>
    <recommendedName>
        <fullName evidence="4">Thiolase N-terminal domain-containing protein</fullName>
    </recommendedName>
</protein>
<dbReference type="GO" id="GO:0005739">
    <property type="term" value="C:mitochondrion"/>
    <property type="evidence" value="ECO:0007669"/>
    <property type="project" value="TreeGrafter"/>
</dbReference>
<dbReference type="GO" id="GO:0003985">
    <property type="term" value="F:acetyl-CoA C-acetyltransferase activity"/>
    <property type="evidence" value="ECO:0007669"/>
    <property type="project" value="TreeGrafter"/>
</dbReference>
<organism evidence="5 6">
    <name type="scientific">Phlebotomus papatasi</name>
    <name type="common">Sandfly</name>
    <dbReference type="NCBI Taxonomy" id="29031"/>
    <lineage>
        <taxon>Eukaryota</taxon>
        <taxon>Metazoa</taxon>
        <taxon>Ecdysozoa</taxon>
        <taxon>Arthropoda</taxon>
        <taxon>Hexapoda</taxon>
        <taxon>Insecta</taxon>
        <taxon>Pterygota</taxon>
        <taxon>Neoptera</taxon>
        <taxon>Endopterygota</taxon>
        <taxon>Diptera</taxon>
        <taxon>Nematocera</taxon>
        <taxon>Psychodoidea</taxon>
        <taxon>Psychodidae</taxon>
        <taxon>Phlebotomus</taxon>
        <taxon>Phlebotomus</taxon>
    </lineage>
</organism>
<dbReference type="AlphaFoldDB" id="A0A1B0D4A0"/>
<dbReference type="GO" id="GO:0006635">
    <property type="term" value="P:fatty acid beta-oxidation"/>
    <property type="evidence" value="ECO:0007669"/>
    <property type="project" value="TreeGrafter"/>
</dbReference>
<dbReference type="Pfam" id="PF00108">
    <property type="entry name" value="Thiolase_N"/>
    <property type="match status" value="1"/>
</dbReference>
<dbReference type="Proteomes" id="UP000092462">
    <property type="component" value="Unassembled WGS sequence"/>
</dbReference>
<feature type="domain" description="Thiolase N-terminal" evidence="4">
    <location>
        <begin position="8"/>
        <end position="99"/>
    </location>
</feature>
<accession>A0A1B0D4A0</accession>
<keyword evidence="6" id="KW-1185">Reference proteome</keyword>
<dbReference type="VEuPathDB" id="VectorBase:PPAPM1_001420"/>
<dbReference type="EnsemblMetazoa" id="PPAI002238-RA">
    <property type="protein sequence ID" value="PPAI002238-PA"/>
    <property type="gene ID" value="PPAI002238"/>
</dbReference>
<comment type="similarity">
    <text evidence="1">Belongs to the thiolase-like superfamily. Thiolase family.</text>
</comment>
<dbReference type="PANTHER" id="PTHR18919:SF107">
    <property type="entry name" value="ACETYL-COA ACETYLTRANSFERASE, CYTOSOLIC"/>
    <property type="match status" value="1"/>
</dbReference>
<dbReference type="EMBL" id="AJVK01024230">
    <property type="status" value="NOT_ANNOTATED_CDS"/>
    <property type="molecule type" value="Genomic_DNA"/>
</dbReference>
<evidence type="ECO:0000256" key="1">
    <source>
        <dbReference type="ARBA" id="ARBA00010982"/>
    </source>
</evidence>
<evidence type="ECO:0000256" key="2">
    <source>
        <dbReference type="ARBA" id="ARBA00022679"/>
    </source>
</evidence>
<dbReference type="InterPro" id="IPR016039">
    <property type="entry name" value="Thiolase-like"/>
</dbReference>
<evidence type="ECO:0000313" key="6">
    <source>
        <dbReference type="Proteomes" id="UP000092462"/>
    </source>
</evidence>
<keyword evidence="2" id="KW-0808">Transferase</keyword>
<dbReference type="VEuPathDB" id="VectorBase:PPAI002238"/>
<dbReference type="Gene3D" id="3.40.47.10">
    <property type="match status" value="1"/>
</dbReference>
<keyword evidence="3" id="KW-0012">Acyltransferase</keyword>
<evidence type="ECO:0000313" key="5">
    <source>
        <dbReference type="EnsemblMetazoa" id="PPAI002238-PA"/>
    </source>
</evidence>
<name>A0A1B0D4A0_PHLPP</name>
<proteinExistence type="inferred from homology"/>
<dbReference type="PANTHER" id="PTHR18919">
    <property type="entry name" value="ACETYL-COA C-ACYLTRANSFERASE"/>
    <property type="match status" value="1"/>
</dbReference>
<sequence>MSAVTKGVFIVAAKRTAFGTFGGAFKNTTSTQLQTVAAKAAIEASGLQPTQIDSVNIGNILAVSSTDGIYLPRHVLLNCGIPQDRPALGVNRLCGSGFQ</sequence>
<evidence type="ECO:0000256" key="3">
    <source>
        <dbReference type="ARBA" id="ARBA00023315"/>
    </source>
</evidence>
<reference evidence="5" key="1">
    <citation type="submission" date="2022-08" db="UniProtKB">
        <authorList>
            <consortium name="EnsemblMetazoa"/>
        </authorList>
    </citation>
    <scope>IDENTIFICATION</scope>
    <source>
        <strain evidence="5">Israel</strain>
    </source>
</reference>
<dbReference type="SUPFAM" id="SSF53901">
    <property type="entry name" value="Thiolase-like"/>
    <property type="match status" value="1"/>
</dbReference>
<evidence type="ECO:0000259" key="4">
    <source>
        <dbReference type="Pfam" id="PF00108"/>
    </source>
</evidence>
<dbReference type="InterPro" id="IPR020616">
    <property type="entry name" value="Thiolase_N"/>
</dbReference>